<dbReference type="SUPFAM" id="SSF56436">
    <property type="entry name" value="C-type lectin-like"/>
    <property type="match status" value="1"/>
</dbReference>
<evidence type="ECO:0000259" key="1">
    <source>
        <dbReference type="PROSITE" id="PS50041"/>
    </source>
</evidence>
<dbReference type="Proteomes" id="UP000472270">
    <property type="component" value="Unassembled WGS sequence"/>
</dbReference>
<dbReference type="PROSITE" id="PS50041">
    <property type="entry name" value="C_TYPE_LECTIN_2"/>
    <property type="match status" value="1"/>
</dbReference>
<reference evidence="2" key="2">
    <citation type="submission" date="2025-09" db="UniProtKB">
        <authorList>
            <consortium name="Ensembl"/>
        </authorList>
    </citation>
    <scope>IDENTIFICATION</scope>
</reference>
<feature type="domain" description="C-type lectin" evidence="1">
    <location>
        <begin position="25"/>
        <end position="135"/>
    </location>
</feature>
<reference evidence="2" key="1">
    <citation type="submission" date="2025-08" db="UniProtKB">
        <authorList>
            <consortium name="Ensembl"/>
        </authorList>
    </citation>
    <scope>IDENTIFICATION</scope>
</reference>
<dbReference type="Gene3D" id="3.10.100.10">
    <property type="entry name" value="Mannose-Binding Protein A, subunit A"/>
    <property type="match status" value="1"/>
</dbReference>
<dbReference type="InterPro" id="IPR016186">
    <property type="entry name" value="C-type_lectin-like/link_sf"/>
</dbReference>
<sequence length="138" mass="15738">LKQTLSFTALCSVSECVQPNTGLIFVNQAMNWGDAQSYCRQNHTDLVSVRNQNENQQVEKIIKDNNSSGSHVWIGLFRVRDSWQWSDQSDSSFRYWDTGEPNNAKGDENCVAANQNAQGKWIDVLCNRQYSFVCHEGE</sequence>
<dbReference type="CDD" id="cd03602">
    <property type="entry name" value="CLECT_1"/>
    <property type="match status" value="1"/>
</dbReference>
<evidence type="ECO:0000313" key="2">
    <source>
        <dbReference type="Ensembl" id="ENSSRHP00000069454.1"/>
    </source>
</evidence>
<dbReference type="PANTHER" id="PTHR45784:SF3">
    <property type="entry name" value="C-TYPE LECTIN DOMAIN FAMILY 4 MEMBER K-LIKE-RELATED"/>
    <property type="match status" value="1"/>
</dbReference>
<protein>
    <recommendedName>
        <fullName evidence="1">C-type lectin domain-containing protein</fullName>
    </recommendedName>
</protein>
<dbReference type="PANTHER" id="PTHR45784">
    <property type="entry name" value="C-TYPE LECTIN DOMAIN FAMILY 20 MEMBER A-RELATED"/>
    <property type="match status" value="1"/>
</dbReference>
<dbReference type="InterPro" id="IPR001304">
    <property type="entry name" value="C-type_lectin-like"/>
</dbReference>
<proteinExistence type="predicted"/>
<accession>A0A673KSG3</accession>
<dbReference type="Ensembl" id="ENSSRHT00000071354.1">
    <property type="protein sequence ID" value="ENSSRHP00000069454.1"/>
    <property type="gene ID" value="ENSSRHG00000034561.1"/>
</dbReference>
<keyword evidence="3" id="KW-1185">Reference proteome</keyword>
<dbReference type="AlphaFoldDB" id="A0A673KSG3"/>
<dbReference type="InterPro" id="IPR016187">
    <property type="entry name" value="CTDL_fold"/>
</dbReference>
<name>A0A673KSG3_9TELE</name>
<organism evidence="2 3">
    <name type="scientific">Sinocyclocheilus rhinocerous</name>
    <dbReference type="NCBI Taxonomy" id="307959"/>
    <lineage>
        <taxon>Eukaryota</taxon>
        <taxon>Metazoa</taxon>
        <taxon>Chordata</taxon>
        <taxon>Craniata</taxon>
        <taxon>Vertebrata</taxon>
        <taxon>Euteleostomi</taxon>
        <taxon>Actinopterygii</taxon>
        <taxon>Neopterygii</taxon>
        <taxon>Teleostei</taxon>
        <taxon>Ostariophysi</taxon>
        <taxon>Cypriniformes</taxon>
        <taxon>Cyprinidae</taxon>
        <taxon>Cyprininae</taxon>
        <taxon>Sinocyclocheilus</taxon>
    </lineage>
</organism>
<dbReference type="Pfam" id="PF00059">
    <property type="entry name" value="Lectin_C"/>
    <property type="match status" value="1"/>
</dbReference>
<evidence type="ECO:0000313" key="3">
    <source>
        <dbReference type="Proteomes" id="UP000472270"/>
    </source>
</evidence>
<dbReference type="SMART" id="SM00034">
    <property type="entry name" value="CLECT"/>
    <property type="match status" value="1"/>
</dbReference>